<name>A0A834YVD3_TETSI</name>
<dbReference type="InterPro" id="IPR044839">
    <property type="entry name" value="NDR1-like"/>
</dbReference>
<dbReference type="AlphaFoldDB" id="A0A834YVD3"/>
<gene>
    <name evidence="8" type="ORF">HHK36_021596</name>
</gene>
<dbReference type="SUPFAM" id="SSF117070">
    <property type="entry name" value="LEA14-like"/>
    <property type="match status" value="1"/>
</dbReference>
<dbReference type="Pfam" id="PF03168">
    <property type="entry name" value="LEA_2"/>
    <property type="match status" value="1"/>
</dbReference>
<evidence type="ECO:0000256" key="2">
    <source>
        <dbReference type="ARBA" id="ARBA00022692"/>
    </source>
</evidence>
<evidence type="ECO:0000259" key="7">
    <source>
        <dbReference type="Pfam" id="PF03168"/>
    </source>
</evidence>
<organism evidence="8 9">
    <name type="scientific">Tetracentron sinense</name>
    <name type="common">Spur-leaf</name>
    <dbReference type="NCBI Taxonomy" id="13715"/>
    <lineage>
        <taxon>Eukaryota</taxon>
        <taxon>Viridiplantae</taxon>
        <taxon>Streptophyta</taxon>
        <taxon>Embryophyta</taxon>
        <taxon>Tracheophyta</taxon>
        <taxon>Spermatophyta</taxon>
        <taxon>Magnoliopsida</taxon>
        <taxon>Trochodendrales</taxon>
        <taxon>Trochodendraceae</taxon>
        <taxon>Tetracentron</taxon>
    </lineage>
</organism>
<proteinExistence type="predicted"/>
<dbReference type="Proteomes" id="UP000655225">
    <property type="component" value="Unassembled WGS sequence"/>
</dbReference>
<sequence length="221" mass="25166">MAAAKGEPVYYSPLPPPPDQRHQQPQHYIILPLYYSSNRRSCLQPRLLWFLSLLLLALAIFFLWPTNPDLNVVRLHLDRFKIRTFPLLTLDISLALAVKVRNRDFFSLDYDSLDLSVGYRGKQLGFVTANGAHLRARGSSYVNATLQFDGIEVLVDAFYLIEDLAKGLIPFDTVTQVRGKLGLFFFKIPLKGFFCLVLILLNESVIEMDASEAKSRESSRK</sequence>
<dbReference type="GO" id="GO:0098542">
    <property type="term" value="P:defense response to other organism"/>
    <property type="evidence" value="ECO:0007669"/>
    <property type="project" value="InterPro"/>
</dbReference>
<evidence type="ECO:0000313" key="9">
    <source>
        <dbReference type="Proteomes" id="UP000655225"/>
    </source>
</evidence>
<evidence type="ECO:0000256" key="1">
    <source>
        <dbReference type="ARBA" id="ARBA00004167"/>
    </source>
</evidence>
<evidence type="ECO:0000256" key="5">
    <source>
        <dbReference type="SAM" id="MobiDB-lite"/>
    </source>
</evidence>
<keyword evidence="4 6" id="KW-0472">Membrane</keyword>
<evidence type="ECO:0000256" key="4">
    <source>
        <dbReference type="ARBA" id="ARBA00023136"/>
    </source>
</evidence>
<evidence type="ECO:0000256" key="3">
    <source>
        <dbReference type="ARBA" id="ARBA00022989"/>
    </source>
</evidence>
<feature type="domain" description="Late embryogenesis abundant protein LEA-2 subgroup" evidence="7">
    <location>
        <begin position="98"/>
        <end position="191"/>
    </location>
</feature>
<feature type="transmembrane region" description="Helical" evidence="6">
    <location>
        <begin position="47"/>
        <end position="64"/>
    </location>
</feature>
<feature type="region of interest" description="Disordered" evidence="5">
    <location>
        <begin position="1"/>
        <end position="23"/>
    </location>
</feature>
<dbReference type="PANTHER" id="PTHR31234:SF4">
    <property type="entry name" value="EXPRESSED PROTEIN"/>
    <property type="match status" value="1"/>
</dbReference>
<dbReference type="EMBL" id="JABCRI010000015">
    <property type="protein sequence ID" value="KAF8393353.1"/>
    <property type="molecule type" value="Genomic_DNA"/>
</dbReference>
<protein>
    <recommendedName>
        <fullName evidence="7">Late embryogenesis abundant protein LEA-2 subgroup domain-containing protein</fullName>
    </recommendedName>
</protein>
<keyword evidence="2 6" id="KW-0812">Transmembrane</keyword>
<reference evidence="8 9" key="1">
    <citation type="submission" date="2020-04" db="EMBL/GenBank/DDBJ databases">
        <title>Plant Genome Project.</title>
        <authorList>
            <person name="Zhang R.-G."/>
        </authorList>
    </citation>
    <scope>NUCLEOTIDE SEQUENCE [LARGE SCALE GENOMIC DNA]</scope>
    <source>
        <strain evidence="8">YNK0</strain>
        <tissue evidence="8">Leaf</tissue>
    </source>
</reference>
<keyword evidence="3 6" id="KW-1133">Transmembrane helix</keyword>
<evidence type="ECO:0000256" key="6">
    <source>
        <dbReference type="SAM" id="Phobius"/>
    </source>
</evidence>
<comment type="caution">
    <text evidence="8">The sequence shown here is derived from an EMBL/GenBank/DDBJ whole genome shotgun (WGS) entry which is preliminary data.</text>
</comment>
<dbReference type="PANTHER" id="PTHR31234">
    <property type="entry name" value="LATE EMBRYOGENESIS ABUNDANT (LEA) HYDROXYPROLINE-RICH GLYCOPROTEIN FAMILY"/>
    <property type="match status" value="1"/>
</dbReference>
<comment type="subcellular location">
    <subcellularLocation>
        <location evidence="1">Membrane</location>
        <topology evidence="1">Single-pass membrane protein</topology>
    </subcellularLocation>
</comment>
<evidence type="ECO:0000313" key="8">
    <source>
        <dbReference type="EMBL" id="KAF8393353.1"/>
    </source>
</evidence>
<dbReference type="OrthoDB" id="1917236at2759"/>
<dbReference type="InterPro" id="IPR004864">
    <property type="entry name" value="LEA_2"/>
</dbReference>
<accession>A0A834YVD3</accession>
<keyword evidence="9" id="KW-1185">Reference proteome</keyword>
<dbReference type="GO" id="GO:0016020">
    <property type="term" value="C:membrane"/>
    <property type="evidence" value="ECO:0007669"/>
    <property type="project" value="UniProtKB-SubCell"/>
</dbReference>